<proteinExistence type="predicted"/>
<evidence type="ECO:0000313" key="2">
    <source>
        <dbReference type="Proteomes" id="UP000318102"/>
    </source>
</evidence>
<dbReference type="OrthoDB" id="2639209at2"/>
<keyword evidence="2" id="KW-1185">Reference proteome</keyword>
<dbReference type="AlphaFoldDB" id="A0A559IKN7"/>
<dbReference type="Proteomes" id="UP000318102">
    <property type="component" value="Unassembled WGS sequence"/>
</dbReference>
<organism evidence="1 2">
    <name type="scientific">Paenibacillus agilis</name>
    <dbReference type="NCBI Taxonomy" id="3020863"/>
    <lineage>
        <taxon>Bacteria</taxon>
        <taxon>Bacillati</taxon>
        <taxon>Bacillota</taxon>
        <taxon>Bacilli</taxon>
        <taxon>Bacillales</taxon>
        <taxon>Paenibacillaceae</taxon>
        <taxon>Paenibacillus</taxon>
    </lineage>
</organism>
<accession>A0A559IKN7</accession>
<sequence>MVEVIVHFDVLERDGDISHLRGLIMTGPGERPTISQVENMLRSMGYQVTAEDSEHYVYVPVEAGTEVKKIEVRKMDNGEEEFSIDPHMKMIVQNLMGKPHRPM</sequence>
<reference evidence="1 2" key="1">
    <citation type="submission" date="2019-07" db="EMBL/GenBank/DDBJ databases">
        <authorList>
            <person name="Kim J."/>
        </authorList>
    </citation>
    <scope>NUCLEOTIDE SEQUENCE [LARGE SCALE GENOMIC DNA]</scope>
    <source>
        <strain evidence="1 2">N4</strain>
    </source>
</reference>
<name>A0A559IKN7_9BACL</name>
<keyword evidence="1" id="KW-0031">Aminopeptidase</keyword>
<dbReference type="RefSeq" id="WP_144993291.1">
    <property type="nucleotide sequence ID" value="NZ_VNJK01000003.1"/>
</dbReference>
<keyword evidence="1" id="KW-0378">Hydrolase</keyword>
<evidence type="ECO:0000313" key="1">
    <source>
        <dbReference type="EMBL" id="TVX88224.1"/>
    </source>
</evidence>
<comment type="caution">
    <text evidence="1">The sequence shown here is derived from an EMBL/GenBank/DDBJ whole genome shotgun (WGS) entry which is preliminary data.</text>
</comment>
<dbReference type="GO" id="GO:0004177">
    <property type="term" value="F:aminopeptidase activity"/>
    <property type="evidence" value="ECO:0007669"/>
    <property type="project" value="UniProtKB-KW"/>
</dbReference>
<dbReference type="EMBL" id="VNJK01000003">
    <property type="protein sequence ID" value="TVX88224.1"/>
    <property type="molecule type" value="Genomic_DNA"/>
</dbReference>
<keyword evidence="1" id="KW-0645">Protease</keyword>
<protein>
    <submittedName>
        <fullName evidence="1">Dipeptidyl aminopeptidase</fullName>
    </submittedName>
</protein>
<gene>
    <name evidence="1" type="ORF">FPZ44_20205</name>
</gene>